<dbReference type="PANTHER" id="PTHR45168:SF3">
    <property type="entry name" value="DNAJ HEAT SHOCK PROTEIN FAMILY (HSP40) MEMBER B2"/>
    <property type="match status" value="1"/>
</dbReference>
<dbReference type="Pfam" id="PF00226">
    <property type="entry name" value="DnaJ"/>
    <property type="match status" value="1"/>
</dbReference>
<evidence type="ECO:0000256" key="1">
    <source>
        <dbReference type="ARBA" id="ARBA00023186"/>
    </source>
</evidence>
<protein>
    <recommendedName>
        <fullName evidence="2">J domain-containing protein</fullName>
    </recommendedName>
</protein>
<name>A0AA36GAS5_9BILA</name>
<dbReference type="InterPro" id="IPR001623">
    <property type="entry name" value="DnaJ_domain"/>
</dbReference>
<comment type="caution">
    <text evidence="3">The sequence shown here is derived from an EMBL/GenBank/DDBJ whole genome shotgun (WGS) entry which is preliminary data.</text>
</comment>
<evidence type="ECO:0000259" key="2">
    <source>
        <dbReference type="PROSITE" id="PS50076"/>
    </source>
</evidence>
<keyword evidence="1" id="KW-0143">Chaperone</keyword>
<feature type="domain" description="J" evidence="2">
    <location>
        <begin position="7"/>
        <end position="75"/>
    </location>
</feature>
<dbReference type="PANTHER" id="PTHR45168">
    <property type="entry name" value="DNAJ HOMOLOG SUBFAMILY B MEMBER 2"/>
    <property type="match status" value="1"/>
</dbReference>
<sequence>MTKLDESPYTILGIPKDSEPEAIKKAYRKLALKWHPDKHQEAADKEVAEKKFKKIAQAYEILSDGKKKSALDREAGRTRRPFREEVFREFSTVIRFSSATEPGKAVSTTKTTTTTKVIDGKKIVTKRTEDNGKEMVETYEDGKLKSQVVHATAVAAN</sequence>
<dbReference type="Proteomes" id="UP001177023">
    <property type="component" value="Unassembled WGS sequence"/>
</dbReference>
<keyword evidence="4" id="KW-1185">Reference proteome</keyword>
<feature type="non-terminal residue" evidence="3">
    <location>
        <position position="1"/>
    </location>
</feature>
<accession>A0AA36GAS5</accession>
<gene>
    <name evidence="3" type="ORF">MSPICULIGERA_LOCUS17006</name>
</gene>
<reference evidence="3" key="1">
    <citation type="submission" date="2023-06" db="EMBL/GenBank/DDBJ databases">
        <authorList>
            <person name="Delattre M."/>
        </authorList>
    </citation>
    <scope>NUCLEOTIDE SEQUENCE</scope>
    <source>
        <strain evidence="3">AF72</strain>
    </source>
</reference>
<evidence type="ECO:0000313" key="4">
    <source>
        <dbReference type="Proteomes" id="UP001177023"/>
    </source>
</evidence>
<dbReference type="PROSITE" id="PS50076">
    <property type="entry name" value="DNAJ_2"/>
    <property type="match status" value="1"/>
</dbReference>
<dbReference type="SUPFAM" id="SSF46565">
    <property type="entry name" value="Chaperone J-domain"/>
    <property type="match status" value="1"/>
</dbReference>
<dbReference type="EMBL" id="CATQJA010002654">
    <property type="protein sequence ID" value="CAJ0578765.1"/>
    <property type="molecule type" value="Genomic_DNA"/>
</dbReference>
<dbReference type="Gene3D" id="1.10.287.110">
    <property type="entry name" value="DnaJ domain"/>
    <property type="match status" value="1"/>
</dbReference>
<dbReference type="PRINTS" id="PR00625">
    <property type="entry name" value="JDOMAIN"/>
</dbReference>
<proteinExistence type="predicted"/>
<evidence type="ECO:0000313" key="3">
    <source>
        <dbReference type="EMBL" id="CAJ0578765.1"/>
    </source>
</evidence>
<dbReference type="SMART" id="SM00271">
    <property type="entry name" value="DnaJ"/>
    <property type="match status" value="1"/>
</dbReference>
<dbReference type="InterPro" id="IPR036869">
    <property type="entry name" value="J_dom_sf"/>
</dbReference>
<dbReference type="GO" id="GO:0051082">
    <property type="term" value="F:unfolded protein binding"/>
    <property type="evidence" value="ECO:0007669"/>
    <property type="project" value="InterPro"/>
</dbReference>
<dbReference type="InterPro" id="IPR043183">
    <property type="entry name" value="DNJB2/6-like"/>
</dbReference>
<dbReference type="GO" id="GO:0030544">
    <property type="term" value="F:Hsp70 protein binding"/>
    <property type="evidence" value="ECO:0007669"/>
    <property type="project" value="InterPro"/>
</dbReference>
<dbReference type="CDD" id="cd06257">
    <property type="entry name" value="DnaJ"/>
    <property type="match status" value="1"/>
</dbReference>
<organism evidence="3 4">
    <name type="scientific">Mesorhabditis spiculigera</name>
    <dbReference type="NCBI Taxonomy" id="96644"/>
    <lineage>
        <taxon>Eukaryota</taxon>
        <taxon>Metazoa</taxon>
        <taxon>Ecdysozoa</taxon>
        <taxon>Nematoda</taxon>
        <taxon>Chromadorea</taxon>
        <taxon>Rhabditida</taxon>
        <taxon>Rhabditina</taxon>
        <taxon>Rhabditomorpha</taxon>
        <taxon>Rhabditoidea</taxon>
        <taxon>Rhabditidae</taxon>
        <taxon>Mesorhabditinae</taxon>
        <taxon>Mesorhabditis</taxon>
    </lineage>
</organism>
<dbReference type="AlphaFoldDB" id="A0AA36GAS5"/>